<accession>A0A2P5E4P3</accession>
<feature type="region of interest" description="Disordered" evidence="1">
    <location>
        <begin position="68"/>
        <end position="102"/>
    </location>
</feature>
<feature type="region of interest" description="Disordered" evidence="1">
    <location>
        <begin position="1"/>
        <end position="46"/>
    </location>
</feature>
<feature type="compositionally biased region" description="Polar residues" evidence="1">
    <location>
        <begin position="70"/>
        <end position="79"/>
    </location>
</feature>
<name>A0A2P5E4P3_PARAD</name>
<comment type="caution">
    <text evidence="2">The sequence shown here is derived from an EMBL/GenBank/DDBJ whole genome shotgun (WGS) entry which is preliminary data.</text>
</comment>
<dbReference type="Proteomes" id="UP000237105">
    <property type="component" value="Unassembled WGS sequence"/>
</dbReference>
<protein>
    <submittedName>
        <fullName evidence="2">Uncharacterized protein</fullName>
    </submittedName>
</protein>
<feature type="compositionally biased region" description="Basic and acidic residues" evidence="1">
    <location>
        <begin position="1"/>
        <end position="14"/>
    </location>
</feature>
<evidence type="ECO:0000313" key="3">
    <source>
        <dbReference type="Proteomes" id="UP000237105"/>
    </source>
</evidence>
<proteinExistence type="predicted"/>
<keyword evidence="3" id="KW-1185">Reference proteome</keyword>
<sequence>ESVTDPKRLNRTDLKSMTAGGPRPQGSAVWERRPSPQLAQGTEAPRIIRPQVHDSWRSETPRVCCLGTPTLASTGTGNRSPKGLQTECNGRQPHGSGPRQGI</sequence>
<evidence type="ECO:0000313" key="2">
    <source>
        <dbReference type="EMBL" id="PON80527.1"/>
    </source>
</evidence>
<evidence type="ECO:0000256" key="1">
    <source>
        <dbReference type="SAM" id="MobiDB-lite"/>
    </source>
</evidence>
<organism evidence="2 3">
    <name type="scientific">Parasponia andersonii</name>
    <name type="common">Sponia andersonii</name>
    <dbReference type="NCBI Taxonomy" id="3476"/>
    <lineage>
        <taxon>Eukaryota</taxon>
        <taxon>Viridiplantae</taxon>
        <taxon>Streptophyta</taxon>
        <taxon>Embryophyta</taxon>
        <taxon>Tracheophyta</taxon>
        <taxon>Spermatophyta</taxon>
        <taxon>Magnoliopsida</taxon>
        <taxon>eudicotyledons</taxon>
        <taxon>Gunneridae</taxon>
        <taxon>Pentapetalae</taxon>
        <taxon>rosids</taxon>
        <taxon>fabids</taxon>
        <taxon>Rosales</taxon>
        <taxon>Cannabaceae</taxon>
        <taxon>Parasponia</taxon>
    </lineage>
</organism>
<dbReference type="AlphaFoldDB" id="A0A2P5E4P3"/>
<feature type="non-terminal residue" evidence="2">
    <location>
        <position position="1"/>
    </location>
</feature>
<gene>
    <name evidence="2" type="ORF">PanWU01x14_000830</name>
</gene>
<dbReference type="EMBL" id="JXTB01000001">
    <property type="protein sequence ID" value="PON80527.1"/>
    <property type="molecule type" value="Genomic_DNA"/>
</dbReference>
<reference evidence="3" key="1">
    <citation type="submission" date="2016-06" db="EMBL/GenBank/DDBJ databases">
        <title>Parallel loss of symbiosis genes in relatives of nitrogen-fixing non-legume Parasponia.</title>
        <authorList>
            <person name="Van Velzen R."/>
            <person name="Holmer R."/>
            <person name="Bu F."/>
            <person name="Rutten L."/>
            <person name="Van Zeijl A."/>
            <person name="Liu W."/>
            <person name="Santuari L."/>
            <person name="Cao Q."/>
            <person name="Sharma T."/>
            <person name="Shen D."/>
            <person name="Roswanjaya Y."/>
            <person name="Wardhani T."/>
            <person name="Kalhor M.S."/>
            <person name="Jansen J."/>
            <person name="Van den Hoogen J."/>
            <person name="Gungor B."/>
            <person name="Hartog M."/>
            <person name="Hontelez J."/>
            <person name="Verver J."/>
            <person name="Yang W.-C."/>
            <person name="Schijlen E."/>
            <person name="Repin R."/>
            <person name="Schilthuizen M."/>
            <person name="Schranz E."/>
            <person name="Heidstra R."/>
            <person name="Miyata K."/>
            <person name="Fedorova E."/>
            <person name="Kohlen W."/>
            <person name="Bisseling T."/>
            <person name="Smit S."/>
            <person name="Geurts R."/>
        </authorList>
    </citation>
    <scope>NUCLEOTIDE SEQUENCE [LARGE SCALE GENOMIC DNA]</scope>
    <source>
        <strain evidence="3">cv. WU1-14</strain>
    </source>
</reference>